<organism evidence="15 16">
    <name type="scientific">Vigna mungo</name>
    <name type="common">Black gram</name>
    <name type="synonym">Phaseolus mungo</name>
    <dbReference type="NCBI Taxonomy" id="3915"/>
    <lineage>
        <taxon>Eukaryota</taxon>
        <taxon>Viridiplantae</taxon>
        <taxon>Streptophyta</taxon>
        <taxon>Embryophyta</taxon>
        <taxon>Tracheophyta</taxon>
        <taxon>Spermatophyta</taxon>
        <taxon>Magnoliopsida</taxon>
        <taxon>eudicotyledons</taxon>
        <taxon>Gunneridae</taxon>
        <taxon>Pentapetalae</taxon>
        <taxon>rosids</taxon>
        <taxon>fabids</taxon>
        <taxon>Fabales</taxon>
        <taxon>Fabaceae</taxon>
        <taxon>Papilionoideae</taxon>
        <taxon>50 kb inversion clade</taxon>
        <taxon>NPAAA clade</taxon>
        <taxon>indigoferoid/millettioid clade</taxon>
        <taxon>Phaseoleae</taxon>
        <taxon>Vigna</taxon>
    </lineage>
</organism>
<proteinExistence type="inferred from homology"/>
<dbReference type="GO" id="GO:1902600">
    <property type="term" value="P:proton transmembrane transport"/>
    <property type="evidence" value="ECO:0007669"/>
    <property type="project" value="InterPro"/>
</dbReference>
<dbReference type="SUPFAM" id="SSF48445">
    <property type="entry name" value="14-3-3 protein"/>
    <property type="match status" value="1"/>
</dbReference>
<evidence type="ECO:0000256" key="10">
    <source>
        <dbReference type="ARBA" id="ARBA00038341"/>
    </source>
</evidence>
<evidence type="ECO:0000256" key="12">
    <source>
        <dbReference type="SAM" id="MobiDB-lite"/>
    </source>
</evidence>
<evidence type="ECO:0000256" key="13">
    <source>
        <dbReference type="SAM" id="Phobius"/>
    </source>
</evidence>
<feature type="transmembrane region" description="Helical" evidence="13">
    <location>
        <begin position="755"/>
        <end position="774"/>
    </location>
</feature>
<evidence type="ECO:0000256" key="1">
    <source>
        <dbReference type="ARBA" id="ARBA00004141"/>
    </source>
</evidence>
<protein>
    <recommendedName>
        <fullName evidence="14">14-3-3 domain-containing protein</fullName>
    </recommendedName>
</protein>
<dbReference type="Pfam" id="PF23256">
    <property type="entry name" value="CHX17_2nd"/>
    <property type="match status" value="1"/>
</dbReference>
<keyword evidence="9 13" id="KW-0472">Membrane</keyword>
<dbReference type="InterPro" id="IPR057290">
    <property type="entry name" value="CHX17_C"/>
</dbReference>
<dbReference type="PANTHER" id="PTHR32468">
    <property type="entry name" value="CATION/H + ANTIPORTER"/>
    <property type="match status" value="1"/>
</dbReference>
<feature type="transmembrane region" description="Helical" evidence="13">
    <location>
        <begin position="537"/>
        <end position="558"/>
    </location>
</feature>
<dbReference type="Gene3D" id="1.20.190.20">
    <property type="entry name" value="14-3-3 domain"/>
    <property type="match status" value="1"/>
</dbReference>
<dbReference type="InterPro" id="IPR050794">
    <property type="entry name" value="CPA2_transporter"/>
</dbReference>
<dbReference type="InterPro" id="IPR038770">
    <property type="entry name" value="Na+/solute_symporter_sf"/>
</dbReference>
<name>A0AAQ3MDF7_VIGMU</name>
<keyword evidence="3" id="KW-0813">Transport</keyword>
<evidence type="ECO:0000256" key="3">
    <source>
        <dbReference type="ARBA" id="ARBA00022448"/>
    </source>
</evidence>
<feature type="transmembrane region" description="Helical" evidence="13">
    <location>
        <begin position="570"/>
        <end position="593"/>
    </location>
</feature>
<dbReference type="InterPro" id="IPR036815">
    <property type="entry name" value="14-3-3_dom_sf"/>
</dbReference>
<evidence type="ECO:0000256" key="9">
    <source>
        <dbReference type="ARBA" id="ARBA00023136"/>
    </source>
</evidence>
<accession>A0AAQ3MDF7</accession>
<sequence length="1251" mass="140387">MSMAGTVSLNTSLWICEPSTKFQVYPKGIFYDDNPLNYTLTVVTLQACLACLSTSCLEFLLIPLGETTFIPQVLEKRATEGRLDGRLSVVENKLEAMEIAVDEIKAENVVLRQDTMAIRQDLQEVMRILGGRVRDQEGIFDGSQGSVNANRKEGGKTRSEEETESAVKITAGGERFGSAKLDQSRGKKFQSAGRLGGGESDTGSGLKDALVMRFGDRNRGSVLVRLSATKQMGTMDEFVPDFEGLAGQTKRLPEEQLLEYFLTGLQEDIQNQVRIQDPQALVVVMRIAREIEEDHKGNKDGSVGRGGAVAMVESNRNSEETEKNRCAEMVDARKKMASWTLSGVWKRGTCSLGIQKCGGKEESKGNELNVKCIRDYRHKVERELSNTYNAIRIILDEHLIPSTNIAGSTMFYYKMKGDYYRYLAEFKAGNKNMEVTEQLLKANHTAATIHPYNVGGAMMNGLRESFRIIDTLSTGNDYIASEEDLRCRRLEVNKIQEECNVRAWRVYERRRAGLLTGPTFLGKILSLSNLFGQRPLYVAQAISLFGMTMFLFLMGVKVDPLLVFRTGKKTWAIALCSCLLPLFFSLCLAYILRQYLSPELEIYKYLYIMAAFSSTGSFQATASALQDFKLLNSEVGRLAISSSMINGALSSLWQGILRTLYPNAVQKYTDLSLSLGCLSLILMLLVILCICRPIMLWMIRMTPKGEPVKESYIVSIYVMVLGCSILSEIIGQHYLLGPLILGLAVPEGPPLGSALVERLDTLISGLLLPLFFFSSSAMFKIDLFHLYDFTVVQLLAIANFFAKLAGAVLPSLYCNIPLIDALALGLILNSQGITQLLNLQSLHYFQTIDDRSYAQMLIALIWLTAASNPIVKFLYDPSKNYSSLTRWRTIEHSPPYIELPIIACIHCEENTTSMINFLEISNSRVESPIYCHVLHLLKLKGRTAPLLIDHELKCSSNLWRTNHSLNIINAFKSYEQHSRSVKVKVYTSVSHYETMHNEICMQAAEKRACILIAPFHKQFRTNGVIELANPIRALNRNLLRTAPCSVGILVERGSLVSKNPLTSISFYNVAVVFIEGPDDREALAYAMRMADHPNVKVTVIRIRKPHRKSISSIVRDPDAEIVHKFMSNYLQMKRHDFKQQIVKDSFEMVAVIRELEGYFDLILVGRRHESESSMFYGMNEWIEYPELGSVADMLVSSDSTFDGSVLVVQQQNKEGSKVDSQDYYNIENSVTNGELPNVLDVHPHTKVWSTV</sequence>
<dbReference type="EMBL" id="CP144690">
    <property type="protein sequence ID" value="WVY89152.1"/>
    <property type="molecule type" value="Genomic_DNA"/>
</dbReference>
<keyword evidence="8" id="KW-0406">Ion transport</keyword>
<dbReference type="PANTHER" id="PTHR32468:SF66">
    <property type="entry name" value="CATION_H+ EXCHANGER DOMAIN-CONTAINING PROTEIN"/>
    <property type="match status" value="1"/>
</dbReference>
<evidence type="ECO:0000256" key="4">
    <source>
        <dbReference type="ARBA" id="ARBA00022538"/>
    </source>
</evidence>
<dbReference type="Gene3D" id="1.20.1530.20">
    <property type="match status" value="1"/>
</dbReference>
<dbReference type="Pfam" id="PF23259">
    <property type="entry name" value="CHX17_C"/>
    <property type="match status" value="1"/>
</dbReference>
<evidence type="ECO:0000313" key="15">
    <source>
        <dbReference type="EMBL" id="WVY89152.1"/>
    </source>
</evidence>
<feature type="transmembrane region" description="Helical" evidence="13">
    <location>
        <begin position="605"/>
        <end position="625"/>
    </location>
</feature>
<feature type="transmembrane region" description="Helical" evidence="13">
    <location>
        <begin position="637"/>
        <end position="656"/>
    </location>
</feature>
<keyword evidence="11" id="KW-0175">Coiled coil</keyword>
<dbReference type="Pfam" id="PF00999">
    <property type="entry name" value="Na_H_Exchanger"/>
    <property type="match status" value="1"/>
</dbReference>
<evidence type="ECO:0000256" key="11">
    <source>
        <dbReference type="SAM" id="Coils"/>
    </source>
</evidence>
<feature type="compositionally biased region" description="Basic and acidic residues" evidence="12">
    <location>
        <begin position="150"/>
        <end position="160"/>
    </location>
</feature>
<feature type="coiled-coil region" evidence="11">
    <location>
        <begin position="87"/>
        <end position="114"/>
    </location>
</feature>
<evidence type="ECO:0000256" key="2">
    <source>
        <dbReference type="ARBA" id="ARBA00006141"/>
    </source>
</evidence>
<dbReference type="AlphaFoldDB" id="A0AAQ3MDF7"/>
<gene>
    <name evidence="15" type="ORF">V8G54_034666</name>
</gene>
<evidence type="ECO:0000256" key="6">
    <source>
        <dbReference type="ARBA" id="ARBA00022958"/>
    </source>
</evidence>
<dbReference type="Pfam" id="PF00244">
    <property type="entry name" value="14-3-3"/>
    <property type="match status" value="1"/>
</dbReference>
<dbReference type="SMART" id="SM00101">
    <property type="entry name" value="14_3_3"/>
    <property type="match status" value="1"/>
</dbReference>
<evidence type="ECO:0000256" key="5">
    <source>
        <dbReference type="ARBA" id="ARBA00022692"/>
    </source>
</evidence>
<evidence type="ECO:0000313" key="16">
    <source>
        <dbReference type="Proteomes" id="UP001374535"/>
    </source>
</evidence>
<evidence type="ECO:0000259" key="14">
    <source>
        <dbReference type="SMART" id="SM00101"/>
    </source>
</evidence>
<dbReference type="GO" id="GO:0015297">
    <property type="term" value="F:antiporter activity"/>
    <property type="evidence" value="ECO:0007669"/>
    <property type="project" value="InterPro"/>
</dbReference>
<feature type="domain" description="14-3-3" evidence="14">
    <location>
        <begin position="305"/>
        <end position="500"/>
    </location>
</feature>
<dbReference type="InterPro" id="IPR057291">
    <property type="entry name" value="CHX17_2nd"/>
</dbReference>
<feature type="transmembrane region" description="Helical" evidence="13">
    <location>
        <begin position="671"/>
        <end position="691"/>
    </location>
</feature>
<keyword evidence="7 13" id="KW-1133">Transmembrane helix</keyword>
<evidence type="ECO:0000256" key="7">
    <source>
        <dbReference type="ARBA" id="ARBA00022989"/>
    </source>
</evidence>
<comment type="similarity">
    <text evidence="10">Belongs to the monovalent cation:proton antiporter 2 (CPA2) transporter (TC 2.A.37) family. CHX (TC 2.A.37.4) subfamily.</text>
</comment>
<dbReference type="Gene3D" id="3.40.50.12370">
    <property type="match status" value="1"/>
</dbReference>
<feature type="region of interest" description="Disordered" evidence="12">
    <location>
        <begin position="139"/>
        <end position="166"/>
    </location>
</feature>
<keyword evidence="16" id="KW-1185">Reference proteome</keyword>
<comment type="subcellular location">
    <subcellularLocation>
        <location evidence="1">Membrane</location>
        <topology evidence="1">Multi-pass membrane protein</topology>
    </subcellularLocation>
</comment>
<dbReference type="InterPro" id="IPR023410">
    <property type="entry name" value="14-3-3_domain"/>
</dbReference>
<feature type="transmembrane region" description="Helical" evidence="13">
    <location>
        <begin position="712"/>
        <end position="735"/>
    </location>
</feature>
<dbReference type="PRINTS" id="PR00305">
    <property type="entry name" value="1433ZETA"/>
</dbReference>
<comment type="similarity">
    <text evidence="2">Belongs to the 14-3-3 family.</text>
</comment>
<dbReference type="InterPro" id="IPR000308">
    <property type="entry name" value="14-3-3"/>
</dbReference>
<dbReference type="GO" id="GO:0006885">
    <property type="term" value="P:regulation of pH"/>
    <property type="evidence" value="ECO:0007669"/>
    <property type="project" value="TreeGrafter"/>
</dbReference>
<dbReference type="GO" id="GO:0016020">
    <property type="term" value="C:membrane"/>
    <property type="evidence" value="ECO:0007669"/>
    <property type="project" value="UniProtKB-SubCell"/>
</dbReference>
<feature type="region of interest" description="Disordered" evidence="12">
    <location>
        <begin position="180"/>
        <end position="202"/>
    </location>
</feature>
<feature type="transmembrane region" description="Helical" evidence="13">
    <location>
        <begin position="786"/>
        <end position="809"/>
    </location>
</feature>
<dbReference type="GO" id="GO:0012505">
    <property type="term" value="C:endomembrane system"/>
    <property type="evidence" value="ECO:0007669"/>
    <property type="project" value="TreeGrafter"/>
</dbReference>
<reference evidence="15 16" key="1">
    <citation type="journal article" date="2023" name="Life. Sci Alliance">
        <title>Evolutionary insights into 3D genome organization and epigenetic landscape of Vigna mungo.</title>
        <authorList>
            <person name="Junaid A."/>
            <person name="Singh B."/>
            <person name="Bhatia S."/>
        </authorList>
    </citation>
    <scope>NUCLEOTIDE SEQUENCE [LARGE SCALE GENOMIC DNA]</scope>
    <source>
        <strain evidence="15">Urdbean</strain>
    </source>
</reference>
<keyword evidence="4" id="KW-0633">Potassium transport</keyword>
<keyword evidence="5 13" id="KW-0812">Transmembrane</keyword>
<dbReference type="InterPro" id="IPR006153">
    <property type="entry name" value="Cation/H_exchanger_TM"/>
</dbReference>
<dbReference type="Proteomes" id="UP001374535">
    <property type="component" value="Chromosome 11"/>
</dbReference>
<keyword evidence="6" id="KW-0630">Potassium</keyword>
<dbReference type="GO" id="GO:0006813">
    <property type="term" value="P:potassium ion transport"/>
    <property type="evidence" value="ECO:0007669"/>
    <property type="project" value="UniProtKB-KW"/>
</dbReference>
<evidence type="ECO:0000256" key="8">
    <source>
        <dbReference type="ARBA" id="ARBA00023065"/>
    </source>
</evidence>